<dbReference type="GO" id="GO:0042276">
    <property type="term" value="P:error-prone translesion synthesis"/>
    <property type="evidence" value="ECO:0007669"/>
    <property type="project" value="TreeGrafter"/>
</dbReference>
<dbReference type="eggNOG" id="COG0389">
    <property type="taxonomic scope" value="Bacteria"/>
</dbReference>
<evidence type="ECO:0000256" key="1">
    <source>
        <dbReference type="ARBA" id="ARBA00010945"/>
    </source>
</evidence>
<keyword evidence="3 6" id="KW-0548">Nucleotidyltransferase</keyword>
<comment type="cofactor">
    <cofactor evidence="6">
        <name>Mg(2+)</name>
        <dbReference type="ChEBI" id="CHEBI:18420"/>
    </cofactor>
    <text evidence="6">Binds 2 magnesium ions per subunit.</text>
</comment>
<dbReference type="Gene3D" id="3.30.1490.100">
    <property type="entry name" value="DNA polymerase, Y-family, little finger domain"/>
    <property type="match status" value="1"/>
</dbReference>
<dbReference type="Pfam" id="PF11798">
    <property type="entry name" value="IMS_HHH"/>
    <property type="match status" value="1"/>
</dbReference>
<comment type="similarity">
    <text evidence="1 6">Belongs to the DNA polymerase type-Y family.</text>
</comment>
<dbReference type="InterPro" id="IPR017961">
    <property type="entry name" value="DNA_pol_Y-fam_little_finger"/>
</dbReference>
<dbReference type="InterPro" id="IPR043128">
    <property type="entry name" value="Rev_trsase/Diguanyl_cyclase"/>
</dbReference>
<dbReference type="CDD" id="cd03586">
    <property type="entry name" value="PolY_Pol_IV_kappa"/>
    <property type="match status" value="1"/>
</dbReference>
<reference evidence="8 9" key="2">
    <citation type="journal article" date="2011" name="J. Bacteriol.">
        <title>Complete genome sequence of the anaerobic, halophilic alkalithermophile Natranaerobius thermophilus JW/NM-WN-LF.</title>
        <authorList>
            <person name="Zhao B."/>
            <person name="Mesbah N.M."/>
            <person name="Dalin E."/>
            <person name="Goodwin L."/>
            <person name="Nolan M."/>
            <person name="Pitluck S."/>
            <person name="Chertkov O."/>
            <person name="Brettin T.S."/>
            <person name="Han J."/>
            <person name="Larimer F.W."/>
            <person name="Land M.L."/>
            <person name="Hauser L."/>
            <person name="Kyrpides N."/>
            <person name="Wiegel J."/>
        </authorList>
    </citation>
    <scope>NUCLEOTIDE SEQUENCE [LARGE SCALE GENOMIC DNA]</scope>
    <source>
        <strain evidence="9">ATCC BAA-1301 / DSM 18059 / JW/NM-WN-LF</strain>
    </source>
</reference>
<feature type="site" description="Substrate discrimination" evidence="6">
    <location>
        <position position="15"/>
    </location>
</feature>
<evidence type="ECO:0000313" key="8">
    <source>
        <dbReference type="EMBL" id="ACB83880.1"/>
    </source>
</evidence>
<dbReference type="PROSITE" id="PS50173">
    <property type="entry name" value="UMUC"/>
    <property type="match status" value="1"/>
</dbReference>
<evidence type="ECO:0000259" key="7">
    <source>
        <dbReference type="PROSITE" id="PS50173"/>
    </source>
</evidence>
<dbReference type="STRING" id="457570.Nther_0282"/>
<keyword evidence="6 8" id="KW-0808">Transferase</keyword>
<feature type="binding site" evidence="6">
    <location>
        <position position="113"/>
    </location>
    <ligand>
        <name>Mg(2+)</name>
        <dbReference type="ChEBI" id="CHEBI:18420"/>
    </ligand>
</feature>
<keyword evidence="6" id="KW-0963">Cytoplasm</keyword>
<dbReference type="HAMAP" id="MF_01113">
    <property type="entry name" value="DNApol_IV"/>
    <property type="match status" value="1"/>
</dbReference>
<organism evidence="8 9">
    <name type="scientific">Natranaerobius thermophilus (strain ATCC BAA-1301 / DSM 18059 / JW/NM-WN-LF)</name>
    <dbReference type="NCBI Taxonomy" id="457570"/>
    <lineage>
        <taxon>Bacteria</taxon>
        <taxon>Bacillati</taxon>
        <taxon>Bacillota</taxon>
        <taxon>Clostridia</taxon>
        <taxon>Natranaerobiales</taxon>
        <taxon>Natranaerobiaceae</taxon>
        <taxon>Natranaerobius</taxon>
    </lineage>
</organism>
<dbReference type="Proteomes" id="UP000001683">
    <property type="component" value="Chromosome"/>
</dbReference>
<proteinExistence type="inferred from homology"/>
<dbReference type="InParanoid" id="B2A4V8"/>
<keyword evidence="6" id="KW-0234">DNA repair</keyword>
<dbReference type="EC" id="2.7.7.7" evidence="6"/>
<accession>B2A4V8</accession>
<dbReference type="GO" id="GO:0009432">
    <property type="term" value="P:SOS response"/>
    <property type="evidence" value="ECO:0007669"/>
    <property type="project" value="TreeGrafter"/>
</dbReference>
<dbReference type="InterPro" id="IPR036775">
    <property type="entry name" value="DNA_pol_Y-fam_lit_finger_sf"/>
</dbReference>
<dbReference type="Gene3D" id="1.10.150.20">
    <property type="entry name" value="5' to 3' exonuclease, C-terminal subdomain"/>
    <property type="match status" value="1"/>
</dbReference>
<dbReference type="InterPro" id="IPR024728">
    <property type="entry name" value="PolY_HhH_motif"/>
</dbReference>
<dbReference type="GO" id="GO:0006261">
    <property type="term" value="P:DNA-templated DNA replication"/>
    <property type="evidence" value="ECO:0007669"/>
    <property type="project" value="UniProtKB-UniRule"/>
</dbReference>
<evidence type="ECO:0000256" key="2">
    <source>
        <dbReference type="ARBA" id="ARBA00022457"/>
    </source>
</evidence>
<keyword evidence="6" id="KW-0479">Metal-binding</keyword>
<dbReference type="HOGENOM" id="CLU_012348_1_1_9"/>
<dbReference type="AlphaFoldDB" id="B2A4V8"/>
<feature type="domain" description="UmuC" evidence="7">
    <location>
        <begin position="6"/>
        <end position="195"/>
    </location>
</feature>
<dbReference type="OrthoDB" id="9808813at2"/>
<dbReference type="SUPFAM" id="SSF100879">
    <property type="entry name" value="Lesion bypass DNA polymerase (Y-family), little finger domain"/>
    <property type="match status" value="1"/>
</dbReference>
<keyword evidence="6" id="KW-0235">DNA replication</keyword>
<feature type="binding site" evidence="6">
    <location>
        <position position="10"/>
    </location>
    <ligand>
        <name>Mg(2+)</name>
        <dbReference type="ChEBI" id="CHEBI:18420"/>
    </ligand>
</feature>
<dbReference type="Gene3D" id="3.30.70.270">
    <property type="match status" value="1"/>
</dbReference>
<comment type="catalytic activity">
    <reaction evidence="6">
        <text>DNA(n) + a 2'-deoxyribonucleoside 5'-triphosphate = DNA(n+1) + diphosphate</text>
        <dbReference type="Rhea" id="RHEA:22508"/>
        <dbReference type="Rhea" id="RHEA-COMP:17339"/>
        <dbReference type="Rhea" id="RHEA-COMP:17340"/>
        <dbReference type="ChEBI" id="CHEBI:33019"/>
        <dbReference type="ChEBI" id="CHEBI:61560"/>
        <dbReference type="ChEBI" id="CHEBI:173112"/>
        <dbReference type="EC" id="2.7.7.7"/>
    </reaction>
</comment>
<dbReference type="EMBL" id="CP001034">
    <property type="protein sequence ID" value="ACB83880.1"/>
    <property type="molecule type" value="Genomic_DNA"/>
</dbReference>
<dbReference type="GO" id="GO:0003684">
    <property type="term" value="F:damaged DNA binding"/>
    <property type="evidence" value="ECO:0007669"/>
    <property type="project" value="InterPro"/>
</dbReference>
<dbReference type="GO" id="GO:0005829">
    <property type="term" value="C:cytosol"/>
    <property type="evidence" value="ECO:0007669"/>
    <property type="project" value="TreeGrafter"/>
</dbReference>
<dbReference type="Gene3D" id="3.40.1170.60">
    <property type="match status" value="1"/>
</dbReference>
<dbReference type="GO" id="GO:0006281">
    <property type="term" value="P:DNA repair"/>
    <property type="evidence" value="ECO:0007669"/>
    <property type="project" value="UniProtKB-UniRule"/>
</dbReference>
<evidence type="ECO:0000256" key="5">
    <source>
        <dbReference type="ARBA" id="ARBA00022932"/>
    </source>
</evidence>
<keyword evidence="4 6" id="KW-0227">DNA damage</keyword>
<protein>
    <recommendedName>
        <fullName evidence="6">DNA polymerase IV</fullName>
        <shortName evidence="6">Pol IV</shortName>
        <ecNumber evidence="6">2.7.7.7</ecNumber>
    </recommendedName>
</protein>
<evidence type="ECO:0000256" key="4">
    <source>
        <dbReference type="ARBA" id="ARBA00022763"/>
    </source>
</evidence>
<keyword evidence="6" id="KW-0460">Magnesium</keyword>
<keyword evidence="5 6" id="KW-0239">DNA-directed DNA polymerase</keyword>
<keyword evidence="6" id="KW-0238">DNA-binding</keyword>
<dbReference type="KEGG" id="nth:Nther_0282"/>
<evidence type="ECO:0000256" key="6">
    <source>
        <dbReference type="HAMAP-Rule" id="MF_01113"/>
    </source>
</evidence>
<dbReference type="InterPro" id="IPR043502">
    <property type="entry name" value="DNA/RNA_pol_sf"/>
</dbReference>
<sequence length="421" mass="47364">MSDPIIFHIDVNSAYLSWEAAYRLQKGAQLDLRQVPSVVGGDSQKRRGIVLAKSIPAKSKFKIQTGELLSSARKKCPDLFVVPPNYDLYLRCSNAMVELLYEYSPFIQRYSVDEVFLDFTNMEKQFGDYLTAANTIKARVKEELGFTVNIGIGPNKLLAKLASEFKKPDRVHTLFPEEIPTKLWPLPVGELFMVGRATEKKLLDRGITTIGELAKTPRNKLKLWLKSHGLLIWDFANGIEESSVRPEGFPMKGLGNSTTTPENVADKETARLWLLSLTEKVSSRLRDAHCYAQVVNLSIKTSQFISYGKQKKLLNPTNSTKVIFETGKKLLNELWDEEEPLRHIGISLSSLSSSKSYQLSMFDKLSIDTDSEESFYKAIDKIRAKHGETSLIRSCFLHSTVPPLAGGVDAEEEYPMMSSLL</sequence>
<dbReference type="GO" id="GO:0003887">
    <property type="term" value="F:DNA-directed DNA polymerase activity"/>
    <property type="evidence" value="ECO:0007669"/>
    <property type="project" value="UniProtKB-UniRule"/>
</dbReference>
<dbReference type="PANTHER" id="PTHR11076:SF35">
    <property type="entry name" value="DNA REPAIR PROTEIN HOMOLOG YOBH"/>
    <property type="match status" value="1"/>
</dbReference>
<dbReference type="SUPFAM" id="SSF56672">
    <property type="entry name" value="DNA/RNA polymerases"/>
    <property type="match status" value="1"/>
</dbReference>
<dbReference type="FunCoup" id="B2A4V8">
    <property type="interactions" value="335"/>
</dbReference>
<dbReference type="GO" id="GO:0000287">
    <property type="term" value="F:magnesium ion binding"/>
    <property type="evidence" value="ECO:0007669"/>
    <property type="project" value="UniProtKB-UniRule"/>
</dbReference>
<feature type="active site" evidence="6">
    <location>
        <position position="114"/>
    </location>
</feature>
<dbReference type="InterPro" id="IPR022880">
    <property type="entry name" value="DNApol_IV"/>
</dbReference>
<evidence type="ECO:0000313" key="9">
    <source>
        <dbReference type="Proteomes" id="UP000001683"/>
    </source>
</evidence>
<keyword evidence="2 6" id="KW-0515">Mutator protein</keyword>
<evidence type="ECO:0000256" key="3">
    <source>
        <dbReference type="ARBA" id="ARBA00022695"/>
    </source>
</evidence>
<comment type="subcellular location">
    <subcellularLocation>
        <location evidence="6">Cytoplasm</location>
    </subcellularLocation>
</comment>
<name>B2A4V8_NATTJ</name>
<dbReference type="InterPro" id="IPR001126">
    <property type="entry name" value="UmuC"/>
</dbReference>
<dbReference type="Pfam" id="PF11799">
    <property type="entry name" value="IMS_C"/>
    <property type="match status" value="1"/>
</dbReference>
<dbReference type="PANTHER" id="PTHR11076">
    <property type="entry name" value="DNA REPAIR POLYMERASE UMUC / TRANSFERASE FAMILY MEMBER"/>
    <property type="match status" value="1"/>
</dbReference>
<dbReference type="Pfam" id="PF00817">
    <property type="entry name" value="IMS"/>
    <property type="match status" value="1"/>
</dbReference>
<gene>
    <name evidence="6" type="primary">dinB</name>
    <name evidence="8" type="ordered locus">Nther_0282</name>
</gene>
<dbReference type="RefSeq" id="WP_012446768.1">
    <property type="nucleotide sequence ID" value="NC_010718.1"/>
</dbReference>
<comment type="subunit">
    <text evidence="6">Monomer.</text>
</comment>
<reference evidence="8 9" key="1">
    <citation type="submission" date="2008-04" db="EMBL/GenBank/DDBJ databases">
        <title>Complete sequence of chromosome of Natranaerobius thermophilus JW/NM-WN-LF.</title>
        <authorList>
            <consortium name="US DOE Joint Genome Institute"/>
            <person name="Copeland A."/>
            <person name="Lucas S."/>
            <person name="Lapidus A."/>
            <person name="Glavina del Rio T."/>
            <person name="Dalin E."/>
            <person name="Tice H."/>
            <person name="Bruce D."/>
            <person name="Goodwin L."/>
            <person name="Pitluck S."/>
            <person name="Chertkov O."/>
            <person name="Brettin T."/>
            <person name="Detter J.C."/>
            <person name="Han C."/>
            <person name="Kuske C.R."/>
            <person name="Schmutz J."/>
            <person name="Larimer F."/>
            <person name="Land M."/>
            <person name="Hauser L."/>
            <person name="Kyrpides N."/>
            <person name="Lykidis A."/>
            <person name="Mesbah N.M."/>
            <person name="Wiegel J."/>
        </authorList>
    </citation>
    <scope>NUCLEOTIDE SEQUENCE [LARGE SCALE GENOMIC DNA]</scope>
    <source>
        <strain evidence="9">ATCC BAA-1301 / DSM 18059 / JW/NM-WN-LF</strain>
    </source>
</reference>
<dbReference type="InterPro" id="IPR050116">
    <property type="entry name" value="DNA_polymerase-Y"/>
</dbReference>
<keyword evidence="9" id="KW-1185">Reference proteome</keyword>
<comment type="function">
    <text evidence="6">Poorly processive, error-prone DNA polymerase involved in untargeted mutagenesis. Copies undamaged DNA at stalled replication forks, which arise in vivo from mismatched or misaligned primer ends. These misaligned primers can be extended by PolIV. Exhibits no 3'-5' exonuclease (proofreading) activity. May be involved in translesional synthesis, in conjunction with the beta clamp from PolIII.</text>
</comment>